<evidence type="ECO:0000256" key="1">
    <source>
        <dbReference type="ARBA" id="ARBA00007274"/>
    </source>
</evidence>
<dbReference type="AlphaFoldDB" id="A0A1I6M5I0"/>
<accession>A0A1I6M5I0</accession>
<organism evidence="5 6">
    <name type="scientific">Granulicella pectinivorans</name>
    <dbReference type="NCBI Taxonomy" id="474950"/>
    <lineage>
        <taxon>Bacteria</taxon>
        <taxon>Pseudomonadati</taxon>
        <taxon>Acidobacteriota</taxon>
        <taxon>Terriglobia</taxon>
        <taxon>Terriglobales</taxon>
        <taxon>Acidobacteriaceae</taxon>
        <taxon>Granulicella</taxon>
    </lineage>
</organism>
<dbReference type="InterPro" id="IPR018357">
    <property type="entry name" value="Hexapep_transf_CS"/>
</dbReference>
<evidence type="ECO:0000313" key="5">
    <source>
        <dbReference type="EMBL" id="SFS10975.1"/>
    </source>
</evidence>
<gene>
    <name evidence="5" type="ORF">SAMN05421771_1883</name>
</gene>
<dbReference type="EMBL" id="FOZL01000001">
    <property type="protein sequence ID" value="SFS10975.1"/>
    <property type="molecule type" value="Genomic_DNA"/>
</dbReference>
<keyword evidence="2 5" id="KW-0808">Transferase</keyword>
<reference evidence="5 6" key="1">
    <citation type="submission" date="2016-10" db="EMBL/GenBank/DDBJ databases">
        <authorList>
            <person name="de Groot N.N."/>
        </authorList>
    </citation>
    <scope>NUCLEOTIDE SEQUENCE [LARGE SCALE GENOMIC DNA]</scope>
    <source>
        <strain evidence="5 6">DSM 21001</strain>
    </source>
</reference>
<dbReference type="PROSITE" id="PS00101">
    <property type="entry name" value="HEXAPEP_TRANSFERASES"/>
    <property type="match status" value="1"/>
</dbReference>
<comment type="similarity">
    <text evidence="1">Belongs to the transferase hexapeptide repeat family.</text>
</comment>
<dbReference type="CDD" id="cd04647">
    <property type="entry name" value="LbH_MAT_like"/>
    <property type="match status" value="1"/>
</dbReference>
<keyword evidence="6" id="KW-1185">Reference proteome</keyword>
<keyword evidence="4" id="KW-0012">Acyltransferase</keyword>
<dbReference type="GO" id="GO:0008374">
    <property type="term" value="F:O-acyltransferase activity"/>
    <property type="evidence" value="ECO:0007669"/>
    <property type="project" value="TreeGrafter"/>
</dbReference>
<name>A0A1I6M5I0_9BACT</name>
<evidence type="ECO:0000313" key="6">
    <source>
        <dbReference type="Proteomes" id="UP000199024"/>
    </source>
</evidence>
<dbReference type="InterPro" id="IPR011004">
    <property type="entry name" value="Trimer_LpxA-like_sf"/>
</dbReference>
<dbReference type="Gene3D" id="2.160.10.10">
    <property type="entry name" value="Hexapeptide repeat proteins"/>
    <property type="match status" value="1"/>
</dbReference>
<evidence type="ECO:0000256" key="3">
    <source>
        <dbReference type="ARBA" id="ARBA00022737"/>
    </source>
</evidence>
<evidence type="ECO:0000256" key="4">
    <source>
        <dbReference type="ARBA" id="ARBA00023315"/>
    </source>
</evidence>
<proteinExistence type="inferred from homology"/>
<dbReference type="SUPFAM" id="SSF51161">
    <property type="entry name" value="Trimeric LpxA-like enzymes"/>
    <property type="match status" value="1"/>
</dbReference>
<dbReference type="GO" id="GO:0005829">
    <property type="term" value="C:cytosol"/>
    <property type="evidence" value="ECO:0007669"/>
    <property type="project" value="TreeGrafter"/>
</dbReference>
<dbReference type="PANTHER" id="PTHR23416:SF23">
    <property type="entry name" value="ACETYLTRANSFERASE C18B11.09C-RELATED"/>
    <property type="match status" value="1"/>
</dbReference>
<keyword evidence="3" id="KW-0677">Repeat</keyword>
<dbReference type="PANTHER" id="PTHR23416">
    <property type="entry name" value="SIALIC ACID SYNTHASE-RELATED"/>
    <property type="match status" value="1"/>
</dbReference>
<dbReference type="Proteomes" id="UP000199024">
    <property type="component" value="Unassembled WGS sequence"/>
</dbReference>
<dbReference type="InterPro" id="IPR051159">
    <property type="entry name" value="Hexapeptide_acetyltransf"/>
</dbReference>
<dbReference type="InterPro" id="IPR001451">
    <property type="entry name" value="Hexapep"/>
</dbReference>
<evidence type="ECO:0000256" key="2">
    <source>
        <dbReference type="ARBA" id="ARBA00022679"/>
    </source>
</evidence>
<dbReference type="STRING" id="474950.SAMN05421771_1883"/>
<protein>
    <submittedName>
        <fullName evidence="5">Acetyltransferase (Isoleucine patch superfamily)</fullName>
    </submittedName>
</protein>
<sequence length="212" mass="22438">MVAGQGRDSNGTGFGFSHKVMIVKLLLQTLKNSARLVRDRMVLESFGAKFENCRIDPRAIIRVGHDCHLKFGRNVVIGALTFISVEPDLHAAPGDVANLDVGDFTYIGEGNNLRAAGGIRIGSNCLISQGVSIISSNHSSELGRPITEQPSRTDKKGVTIQDDVWIGTNATILPGVTIGKGAIVAAGSVVTTSVADYTIVAGVPARFLKARQ</sequence>
<dbReference type="Pfam" id="PF00132">
    <property type="entry name" value="Hexapep"/>
    <property type="match status" value="1"/>
</dbReference>